<reference evidence="1 2" key="1">
    <citation type="journal article" date="2013" name="Curr. Biol.">
        <title>The Genome of the Foraminiferan Reticulomyxa filosa.</title>
        <authorList>
            <person name="Glockner G."/>
            <person name="Hulsmann N."/>
            <person name="Schleicher M."/>
            <person name="Noegel A.A."/>
            <person name="Eichinger L."/>
            <person name="Gallinger C."/>
            <person name="Pawlowski J."/>
            <person name="Sierra R."/>
            <person name="Euteneuer U."/>
            <person name="Pillet L."/>
            <person name="Moustafa A."/>
            <person name="Platzer M."/>
            <person name="Groth M."/>
            <person name="Szafranski K."/>
            <person name="Schliwa M."/>
        </authorList>
    </citation>
    <scope>NUCLEOTIDE SEQUENCE [LARGE SCALE GENOMIC DNA]</scope>
</reference>
<accession>X6L7N2</accession>
<keyword evidence="2" id="KW-1185">Reference proteome</keyword>
<feature type="non-terminal residue" evidence="1">
    <location>
        <position position="1"/>
    </location>
</feature>
<evidence type="ECO:0000313" key="1">
    <source>
        <dbReference type="EMBL" id="ETN97358.1"/>
    </source>
</evidence>
<evidence type="ECO:0000313" key="2">
    <source>
        <dbReference type="Proteomes" id="UP000023152"/>
    </source>
</evidence>
<gene>
    <name evidence="1" type="ORF">RFI_40173</name>
</gene>
<protein>
    <submittedName>
        <fullName evidence="1">Uncharacterized protein</fullName>
    </submittedName>
</protein>
<dbReference type="Proteomes" id="UP000023152">
    <property type="component" value="Unassembled WGS sequence"/>
</dbReference>
<comment type="caution">
    <text evidence="1">The sequence shown here is derived from an EMBL/GenBank/DDBJ whole genome shotgun (WGS) entry which is preliminary data.</text>
</comment>
<feature type="non-terminal residue" evidence="1">
    <location>
        <position position="149"/>
    </location>
</feature>
<dbReference type="EMBL" id="ASPP01049963">
    <property type="protein sequence ID" value="ETN97358.1"/>
    <property type="molecule type" value="Genomic_DNA"/>
</dbReference>
<proteinExistence type="predicted"/>
<name>X6L7N2_RETFI</name>
<dbReference type="AlphaFoldDB" id="X6L7N2"/>
<sequence>EFVQNQLRWLDYTEISSALNTDTNEFVEKVDVINHPVIFAFFPQDMTKQFHSKLENIWRNLSDDMMKLEKQSNLPELKAKLFVIKTLSALDEYAKPSCKFHDLFLKHQEALFNNVIDTGKVLKAMDEHCYADVAAEMSKINQSKERDEQ</sequence>
<organism evidence="1 2">
    <name type="scientific">Reticulomyxa filosa</name>
    <dbReference type="NCBI Taxonomy" id="46433"/>
    <lineage>
        <taxon>Eukaryota</taxon>
        <taxon>Sar</taxon>
        <taxon>Rhizaria</taxon>
        <taxon>Retaria</taxon>
        <taxon>Foraminifera</taxon>
        <taxon>Monothalamids</taxon>
        <taxon>Reticulomyxidae</taxon>
        <taxon>Reticulomyxa</taxon>
    </lineage>
</organism>